<dbReference type="PANTHER" id="PTHR37957">
    <property type="entry name" value="BLR7070 PROTEIN"/>
    <property type="match status" value="1"/>
</dbReference>
<proteinExistence type="predicted"/>
<reference evidence="2" key="1">
    <citation type="submission" date="2016-10" db="EMBL/GenBank/DDBJ databases">
        <title>Sequence of Gallionella enrichment culture.</title>
        <authorList>
            <person name="Poehlein A."/>
            <person name="Muehling M."/>
            <person name="Daniel R."/>
        </authorList>
    </citation>
    <scope>NUCLEOTIDE SEQUENCE</scope>
</reference>
<dbReference type="AlphaFoldDB" id="A0A1J5SLT0"/>
<accession>A0A1J5SLT0</accession>
<dbReference type="InterPro" id="IPR027372">
    <property type="entry name" value="Phytase-like_dom"/>
</dbReference>
<gene>
    <name evidence="2" type="ORF">GALL_128000</name>
</gene>
<dbReference type="Pfam" id="PF13449">
    <property type="entry name" value="Phytase-like"/>
    <property type="match status" value="1"/>
</dbReference>
<comment type="caution">
    <text evidence="2">The sequence shown here is derived from an EMBL/GenBank/DDBJ whole genome shotgun (WGS) entry which is preliminary data.</text>
</comment>
<evidence type="ECO:0000313" key="2">
    <source>
        <dbReference type="EMBL" id="OIR04984.1"/>
    </source>
</evidence>
<dbReference type="PANTHER" id="PTHR37957:SF1">
    <property type="entry name" value="PHYTASE-LIKE DOMAIN-CONTAINING PROTEIN"/>
    <property type="match status" value="1"/>
</dbReference>
<organism evidence="2">
    <name type="scientific">mine drainage metagenome</name>
    <dbReference type="NCBI Taxonomy" id="410659"/>
    <lineage>
        <taxon>unclassified sequences</taxon>
        <taxon>metagenomes</taxon>
        <taxon>ecological metagenomes</taxon>
    </lineage>
</organism>
<name>A0A1J5SLT0_9ZZZZ</name>
<evidence type="ECO:0000259" key="1">
    <source>
        <dbReference type="Pfam" id="PF13449"/>
    </source>
</evidence>
<dbReference type="EMBL" id="MLJW01000053">
    <property type="protein sequence ID" value="OIR04984.1"/>
    <property type="molecule type" value="Genomic_DNA"/>
</dbReference>
<protein>
    <recommendedName>
        <fullName evidence="1">Phytase-like domain-containing protein</fullName>
    </recommendedName>
</protein>
<feature type="domain" description="Phytase-like" evidence="1">
    <location>
        <begin position="49"/>
        <end position="364"/>
    </location>
</feature>
<sequence length="379" mass="42829">MKSFFKNILTSFFLSFIVCNVTVAQNISISKIKFIGDYEVPHNFSFKGTTVGGLSGIDYDKEKKLYYMISDDRSAINPARYYSAKIIFNDKKIDTVVFVDVTTFLNAANKPYPNSKQDAAHTPDPEALRYNPVTKQMFWTSEGERIVKAKDTVLENPAITIIHPDGKYIDTFPLPENLLMHATEKGPRQNGTLEGLTFADHYKTMFINLEEPLYEDGPRADIQKNNAWIRLFKYDITTKKNIAQYAYQLDPVAYPAVPENAFKINGIPDILSVGENKLLVIERSFSSGRLPCTIKVFLADLNGATNIINTKSLKENPAAHPVVKKLLLNMDDLKIYTDNIEGVTFGPDLPNGHKTLIFIADNNFMLFEKTQVMLFEVIP</sequence>